<accession>A0A838XRD8</accession>
<dbReference type="Proteomes" id="UP000559404">
    <property type="component" value="Unassembled WGS sequence"/>
</dbReference>
<dbReference type="AlphaFoldDB" id="A0A838XRD8"/>
<feature type="domain" description="DUF2293" evidence="1">
    <location>
        <begin position="18"/>
        <end position="95"/>
    </location>
</feature>
<sequence length="116" mass="13012">MQRQTGGTKRQKELRKILRQMLPRVPLSDAEPILAAANARHLRHLPPSIALWQAATSHARHGHTDYDTLLAEGYDQDAARFFVIEAMNAVLQGWGCARRVEPDDEADTPTGDQSER</sequence>
<dbReference type="InterPro" id="IPR018744">
    <property type="entry name" value="DUF2293"/>
</dbReference>
<evidence type="ECO:0000313" key="3">
    <source>
        <dbReference type="Proteomes" id="UP000559404"/>
    </source>
</evidence>
<gene>
    <name evidence="2" type="ORF">H1W37_05715</name>
</gene>
<dbReference type="EMBL" id="JACEON010000004">
    <property type="protein sequence ID" value="MBA4611136.1"/>
    <property type="molecule type" value="Genomic_DNA"/>
</dbReference>
<keyword evidence="3" id="KW-1185">Reference proteome</keyword>
<evidence type="ECO:0000313" key="2">
    <source>
        <dbReference type="EMBL" id="MBA4611136.1"/>
    </source>
</evidence>
<proteinExistence type="predicted"/>
<name>A0A838XRD8_9HYPH</name>
<protein>
    <submittedName>
        <fullName evidence="2">DUF2293 domain-containing protein</fullName>
    </submittedName>
</protein>
<dbReference type="RefSeq" id="WP_181759335.1">
    <property type="nucleotide sequence ID" value="NZ_BMCR01000002.1"/>
</dbReference>
<organism evidence="2 3">
    <name type="scientific">Stappia taiwanensis</name>
    <dbReference type="NCBI Taxonomy" id="992267"/>
    <lineage>
        <taxon>Bacteria</taxon>
        <taxon>Pseudomonadati</taxon>
        <taxon>Pseudomonadota</taxon>
        <taxon>Alphaproteobacteria</taxon>
        <taxon>Hyphomicrobiales</taxon>
        <taxon>Stappiaceae</taxon>
        <taxon>Stappia</taxon>
    </lineage>
</organism>
<reference evidence="2 3" key="1">
    <citation type="submission" date="2020-07" db="EMBL/GenBank/DDBJ databases">
        <authorList>
            <person name="Li M."/>
        </authorList>
    </citation>
    <scope>NUCLEOTIDE SEQUENCE [LARGE SCALE GENOMIC DNA]</scope>
    <source>
        <strain evidence="2 3">DSM 23284</strain>
    </source>
</reference>
<comment type="caution">
    <text evidence="2">The sequence shown here is derived from an EMBL/GenBank/DDBJ whole genome shotgun (WGS) entry which is preliminary data.</text>
</comment>
<evidence type="ECO:0000259" key="1">
    <source>
        <dbReference type="Pfam" id="PF10056"/>
    </source>
</evidence>
<reference evidence="2 3" key="2">
    <citation type="submission" date="2020-08" db="EMBL/GenBank/DDBJ databases">
        <title>Stappia taiwanensis sp. nov., isolated from a coastal thermal spring.</title>
        <authorList>
            <person name="Kampfer P."/>
        </authorList>
    </citation>
    <scope>NUCLEOTIDE SEQUENCE [LARGE SCALE GENOMIC DNA]</scope>
    <source>
        <strain evidence="2 3">DSM 23284</strain>
    </source>
</reference>
<dbReference type="Pfam" id="PF10056">
    <property type="entry name" value="DUF2293"/>
    <property type="match status" value="1"/>
</dbReference>